<name>A0ACA9NP65_9GLOM</name>
<organism evidence="1 2">
    <name type="scientific">Dentiscutata heterogama</name>
    <dbReference type="NCBI Taxonomy" id="1316150"/>
    <lineage>
        <taxon>Eukaryota</taxon>
        <taxon>Fungi</taxon>
        <taxon>Fungi incertae sedis</taxon>
        <taxon>Mucoromycota</taxon>
        <taxon>Glomeromycotina</taxon>
        <taxon>Glomeromycetes</taxon>
        <taxon>Diversisporales</taxon>
        <taxon>Gigasporaceae</taxon>
        <taxon>Dentiscutata</taxon>
    </lineage>
</organism>
<evidence type="ECO:0000313" key="2">
    <source>
        <dbReference type="Proteomes" id="UP000789702"/>
    </source>
</evidence>
<dbReference type="Proteomes" id="UP000789702">
    <property type="component" value="Unassembled WGS sequence"/>
</dbReference>
<keyword evidence="2" id="KW-1185">Reference proteome</keyword>
<accession>A0ACA9NP65</accession>
<evidence type="ECO:0000313" key="1">
    <source>
        <dbReference type="EMBL" id="CAG8668910.1"/>
    </source>
</evidence>
<protein>
    <submittedName>
        <fullName evidence="1">7904_t:CDS:1</fullName>
    </submittedName>
</protein>
<sequence>MVVNKVSHEVSGQPSPNIESTKENQSLKGYDKKFHGAKKDIHICISEKAFQMLLYTPYEDAG</sequence>
<comment type="caution">
    <text evidence="1">The sequence shown here is derived from an EMBL/GenBank/DDBJ whole genome shotgun (WGS) entry which is preliminary data.</text>
</comment>
<gene>
    <name evidence="1" type="ORF">DHETER_LOCUS10090</name>
</gene>
<proteinExistence type="predicted"/>
<reference evidence="1" key="1">
    <citation type="submission" date="2021-06" db="EMBL/GenBank/DDBJ databases">
        <authorList>
            <person name="Kallberg Y."/>
            <person name="Tangrot J."/>
            <person name="Rosling A."/>
        </authorList>
    </citation>
    <scope>NUCLEOTIDE SEQUENCE</scope>
    <source>
        <strain evidence="1">IL203A</strain>
    </source>
</reference>
<dbReference type="EMBL" id="CAJVPU010018949">
    <property type="protein sequence ID" value="CAG8668910.1"/>
    <property type="molecule type" value="Genomic_DNA"/>
</dbReference>